<keyword evidence="3" id="KW-0378">Hydrolase</keyword>
<gene>
    <name evidence="3" type="ORF">NWE73_15990</name>
</gene>
<dbReference type="GO" id="GO:0008233">
    <property type="term" value="F:peptidase activity"/>
    <property type="evidence" value="ECO:0007669"/>
    <property type="project" value="UniProtKB-KW"/>
</dbReference>
<evidence type="ECO:0000313" key="3">
    <source>
        <dbReference type="EMBL" id="MDG0817883.1"/>
    </source>
</evidence>
<reference evidence="3" key="1">
    <citation type="submission" date="2022-08" db="EMBL/GenBank/DDBJ databases">
        <title>Novel Bdellovibrio Species Isolated from Svalbard: Designation Bdellovibrio svalbardensis.</title>
        <authorList>
            <person name="Mitchell R.J."/>
            <person name="Choi S.Y."/>
        </authorList>
    </citation>
    <scope>NUCLEOTIDE SEQUENCE</scope>
    <source>
        <strain evidence="3">PAP01</strain>
    </source>
</reference>
<dbReference type="GO" id="GO:0006508">
    <property type="term" value="P:proteolysis"/>
    <property type="evidence" value="ECO:0007669"/>
    <property type="project" value="UniProtKB-KW"/>
</dbReference>
<keyword evidence="4" id="KW-1185">Reference proteome</keyword>
<dbReference type="Gene3D" id="2.40.10.10">
    <property type="entry name" value="Trypsin-like serine proteases"/>
    <property type="match status" value="2"/>
</dbReference>
<dbReference type="PANTHER" id="PTHR15462:SF8">
    <property type="entry name" value="SERINE PROTEASE"/>
    <property type="match status" value="1"/>
</dbReference>
<dbReference type="PANTHER" id="PTHR15462">
    <property type="entry name" value="SERINE PROTEASE"/>
    <property type="match status" value="1"/>
</dbReference>
<protein>
    <submittedName>
        <fullName evidence="3">Serine protease</fullName>
    </submittedName>
</protein>
<dbReference type="InterPro" id="IPR009003">
    <property type="entry name" value="Peptidase_S1_PA"/>
</dbReference>
<organism evidence="3 4">
    <name type="scientific">Bdellovibrio svalbardensis</name>
    <dbReference type="NCBI Taxonomy" id="2972972"/>
    <lineage>
        <taxon>Bacteria</taxon>
        <taxon>Pseudomonadati</taxon>
        <taxon>Bdellovibrionota</taxon>
        <taxon>Bdellovibrionia</taxon>
        <taxon>Bdellovibrionales</taxon>
        <taxon>Pseudobdellovibrionaceae</taxon>
        <taxon>Bdellovibrio</taxon>
    </lineage>
</organism>
<sequence>MRFSILSLLAILLSAQSYASPSINCEEKLLRSVGKIYYNKHSTAETWHGTGFFVQSCLIVTNAHVVLGREKMIVYSQVLSRIPEMEMKAVNEVNEEVRTHDLDFQLRTKNFTTSMREVLMINLYDDVAVLKVSPCSEGQTEVLSLYAGSEPPSEGVALLTAGFPSKNLEADPVLRQCSIQQMTASNILHDCDTAPGQSGSPLVLADTCHVVGVHKEGARGLKKAAYVEKLIRRIPN</sequence>
<dbReference type="RefSeq" id="WP_277579359.1">
    <property type="nucleotide sequence ID" value="NZ_JANRMI010000005.1"/>
</dbReference>
<evidence type="ECO:0000313" key="4">
    <source>
        <dbReference type="Proteomes" id="UP001152321"/>
    </source>
</evidence>
<comment type="caution">
    <text evidence="3">The sequence shown here is derived from an EMBL/GenBank/DDBJ whole genome shotgun (WGS) entry which is preliminary data.</text>
</comment>
<evidence type="ECO:0000256" key="2">
    <source>
        <dbReference type="SAM" id="SignalP"/>
    </source>
</evidence>
<dbReference type="InterPro" id="IPR050966">
    <property type="entry name" value="Glutamyl_endopeptidase"/>
</dbReference>
<proteinExistence type="predicted"/>
<dbReference type="Pfam" id="PF13365">
    <property type="entry name" value="Trypsin_2"/>
    <property type="match status" value="1"/>
</dbReference>
<keyword evidence="3" id="KW-0645">Protease</keyword>
<dbReference type="EMBL" id="JANRMI010000005">
    <property type="protein sequence ID" value="MDG0817883.1"/>
    <property type="molecule type" value="Genomic_DNA"/>
</dbReference>
<feature type="signal peptide" evidence="2">
    <location>
        <begin position="1"/>
        <end position="19"/>
    </location>
</feature>
<dbReference type="Proteomes" id="UP001152321">
    <property type="component" value="Unassembled WGS sequence"/>
</dbReference>
<feature type="chain" id="PRO_5046076866" evidence="2">
    <location>
        <begin position="20"/>
        <end position="236"/>
    </location>
</feature>
<accession>A0ABT6DLX7</accession>
<dbReference type="SUPFAM" id="SSF50494">
    <property type="entry name" value="Trypsin-like serine proteases"/>
    <property type="match status" value="1"/>
</dbReference>
<keyword evidence="1 2" id="KW-0732">Signal</keyword>
<name>A0ABT6DLX7_9BACT</name>
<evidence type="ECO:0000256" key="1">
    <source>
        <dbReference type="ARBA" id="ARBA00022729"/>
    </source>
</evidence>
<dbReference type="InterPro" id="IPR043504">
    <property type="entry name" value="Peptidase_S1_PA_chymotrypsin"/>
</dbReference>